<dbReference type="GO" id="GO:0005524">
    <property type="term" value="F:ATP binding"/>
    <property type="evidence" value="ECO:0007669"/>
    <property type="project" value="UniProtKB-KW"/>
</dbReference>
<feature type="domain" description="ABC transmembrane type-1" evidence="9">
    <location>
        <begin position="16"/>
        <end position="291"/>
    </location>
</feature>
<dbReference type="SMART" id="SM00382">
    <property type="entry name" value="AAA"/>
    <property type="match status" value="1"/>
</dbReference>
<dbReference type="Pfam" id="PF00664">
    <property type="entry name" value="ABC_membrane"/>
    <property type="match status" value="1"/>
</dbReference>
<dbReference type="InterPro" id="IPR027417">
    <property type="entry name" value="P-loop_NTPase"/>
</dbReference>
<evidence type="ECO:0000313" key="10">
    <source>
        <dbReference type="EMBL" id="SDG32920.1"/>
    </source>
</evidence>
<feature type="transmembrane region" description="Helical" evidence="7">
    <location>
        <begin position="52"/>
        <end position="74"/>
    </location>
</feature>
<dbReference type="PROSITE" id="PS50893">
    <property type="entry name" value="ABC_TRANSPORTER_2"/>
    <property type="match status" value="1"/>
</dbReference>
<evidence type="ECO:0000259" key="9">
    <source>
        <dbReference type="PROSITE" id="PS50929"/>
    </source>
</evidence>
<evidence type="ECO:0000256" key="5">
    <source>
        <dbReference type="ARBA" id="ARBA00022989"/>
    </source>
</evidence>
<dbReference type="GO" id="GO:0005886">
    <property type="term" value="C:plasma membrane"/>
    <property type="evidence" value="ECO:0007669"/>
    <property type="project" value="UniProtKB-SubCell"/>
</dbReference>
<feature type="domain" description="ABC transporter" evidence="8">
    <location>
        <begin position="321"/>
        <end position="519"/>
    </location>
</feature>
<feature type="transmembrane region" description="Helical" evidence="7">
    <location>
        <begin position="12"/>
        <end position="32"/>
    </location>
</feature>
<dbReference type="InterPro" id="IPR011527">
    <property type="entry name" value="ABC1_TM_dom"/>
</dbReference>
<sequence length="523" mass="59959">MKILKYIKTNVLVYFLIGMFLNSGLMLIKPLILERLLNIREEQLTTDTIFSFVLYGFCLHLIFYSTMLLANFVSNNLQRHLQLRLKNKLMKKLFLKESITHDEKVSILTQDMELLYDRFLLPIDIIIGKAFILCTTIAFILWQNFWVGLLFVTFSFLRPLPQVLMNNRLINSGADFSRKQKDFHRSVGDLFRGADTFYFYGASEEKLSSLKKVNANYEDARWKNEWTSNITYFFNGPLVFFSQVLPLALGLFLQKQGVELTTASLIAMYIATMNLSGPLQTMMYSFSDIQRSSDIRNKIFSLLETPGLEYSYITADSVSEMVLEKVSKQTGERVLFQNLSLKLSMPCKVLIKGASGSGKSTLLRIIAGKISPDTGRVFIRNNKGEEFLQFQGNVAYISQHPFFSHGSIRENLTMGQNISDSKLLYYLDQVGLTKEIPAILDYHLENNGENISGGQRLRLELVRCLLRKKDIVLADEITAALDQKNAQVVRQILLNLPIILVEVAHHIDSETNYDQTIDLEEYR</sequence>
<gene>
    <name evidence="10" type="ORF">SAMN05421791_10592</name>
</gene>
<dbReference type="GO" id="GO:0016887">
    <property type="term" value="F:ATP hydrolysis activity"/>
    <property type="evidence" value="ECO:0007669"/>
    <property type="project" value="InterPro"/>
</dbReference>
<evidence type="ECO:0000256" key="2">
    <source>
        <dbReference type="ARBA" id="ARBA00022692"/>
    </source>
</evidence>
<keyword evidence="3" id="KW-0547">Nucleotide-binding</keyword>
<dbReference type="OrthoDB" id="9802264at2"/>
<dbReference type="InterPro" id="IPR039421">
    <property type="entry name" value="Type_1_exporter"/>
</dbReference>
<dbReference type="InterPro" id="IPR003593">
    <property type="entry name" value="AAA+_ATPase"/>
</dbReference>
<dbReference type="InterPro" id="IPR003439">
    <property type="entry name" value="ABC_transporter-like_ATP-bd"/>
</dbReference>
<dbReference type="PROSITE" id="PS50929">
    <property type="entry name" value="ABC_TM1F"/>
    <property type="match status" value="1"/>
</dbReference>
<keyword evidence="4" id="KW-0067">ATP-binding</keyword>
<dbReference type="PANTHER" id="PTHR24221:SF654">
    <property type="entry name" value="ATP-BINDING CASSETTE SUB-FAMILY B MEMBER 6"/>
    <property type="match status" value="1"/>
</dbReference>
<keyword evidence="5 7" id="KW-1133">Transmembrane helix</keyword>
<dbReference type="GO" id="GO:0140359">
    <property type="term" value="F:ABC-type transporter activity"/>
    <property type="evidence" value="ECO:0007669"/>
    <property type="project" value="InterPro"/>
</dbReference>
<evidence type="ECO:0000256" key="1">
    <source>
        <dbReference type="ARBA" id="ARBA00004651"/>
    </source>
</evidence>
<feature type="transmembrane region" description="Helical" evidence="7">
    <location>
        <begin position="232"/>
        <end position="253"/>
    </location>
</feature>
<dbReference type="Pfam" id="PF00005">
    <property type="entry name" value="ABC_tran"/>
    <property type="match status" value="1"/>
</dbReference>
<proteinExistence type="predicted"/>
<keyword evidence="6 7" id="KW-0472">Membrane</keyword>
<dbReference type="SUPFAM" id="SSF52540">
    <property type="entry name" value="P-loop containing nucleoside triphosphate hydrolases"/>
    <property type="match status" value="1"/>
</dbReference>
<dbReference type="Gene3D" id="3.40.50.300">
    <property type="entry name" value="P-loop containing nucleotide triphosphate hydrolases"/>
    <property type="match status" value="1"/>
</dbReference>
<dbReference type="PANTHER" id="PTHR24221">
    <property type="entry name" value="ATP-BINDING CASSETTE SUB-FAMILY B"/>
    <property type="match status" value="1"/>
</dbReference>
<dbReference type="RefSeq" id="WP_090290001.1">
    <property type="nucleotide sequence ID" value="NZ_FNCK01000005.1"/>
</dbReference>
<dbReference type="Gene3D" id="1.20.1560.10">
    <property type="entry name" value="ABC transporter type 1, transmembrane domain"/>
    <property type="match status" value="1"/>
</dbReference>
<comment type="subcellular location">
    <subcellularLocation>
        <location evidence="1">Cell membrane</location>
        <topology evidence="1">Multi-pass membrane protein</topology>
    </subcellularLocation>
</comment>
<dbReference type="STRING" id="120956.SAMN05421791_10592"/>
<evidence type="ECO:0000256" key="7">
    <source>
        <dbReference type="SAM" id="Phobius"/>
    </source>
</evidence>
<evidence type="ECO:0000313" key="11">
    <source>
        <dbReference type="Proteomes" id="UP000199708"/>
    </source>
</evidence>
<dbReference type="SUPFAM" id="SSF90123">
    <property type="entry name" value="ABC transporter transmembrane region"/>
    <property type="match status" value="1"/>
</dbReference>
<protein>
    <submittedName>
        <fullName evidence="10">ABC-type multidrug transport system, ATPase and permease component</fullName>
    </submittedName>
</protein>
<accession>A0A1G7TED7</accession>
<dbReference type="Proteomes" id="UP000199708">
    <property type="component" value="Unassembled WGS sequence"/>
</dbReference>
<feature type="transmembrane region" description="Helical" evidence="7">
    <location>
        <begin position="130"/>
        <end position="157"/>
    </location>
</feature>
<evidence type="ECO:0000259" key="8">
    <source>
        <dbReference type="PROSITE" id="PS50893"/>
    </source>
</evidence>
<dbReference type="EMBL" id="FNCK01000005">
    <property type="protein sequence ID" value="SDG32920.1"/>
    <property type="molecule type" value="Genomic_DNA"/>
</dbReference>
<evidence type="ECO:0000256" key="3">
    <source>
        <dbReference type="ARBA" id="ARBA00022741"/>
    </source>
</evidence>
<organism evidence="10 11">
    <name type="scientific">Facklamia miroungae</name>
    <dbReference type="NCBI Taxonomy" id="120956"/>
    <lineage>
        <taxon>Bacteria</taxon>
        <taxon>Bacillati</taxon>
        <taxon>Bacillota</taxon>
        <taxon>Bacilli</taxon>
        <taxon>Lactobacillales</taxon>
        <taxon>Aerococcaceae</taxon>
        <taxon>Facklamia</taxon>
    </lineage>
</organism>
<dbReference type="InterPro" id="IPR036640">
    <property type="entry name" value="ABC1_TM_sf"/>
</dbReference>
<reference evidence="10 11" key="1">
    <citation type="submission" date="2016-10" db="EMBL/GenBank/DDBJ databases">
        <authorList>
            <person name="de Groot N.N."/>
        </authorList>
    </citation>
    <scope>NUCLEOTIDE SEQUENCE [LARGE SCALE GENOMIC DNA]</scope>
    <source>
        <strain evidence="10 11">ATCC BAA-466</strain>
    </source>
</reference>
<keyword evidence="2 7" id="KW-0812">Transmembrane</keyword>
<keyword evidence="11" id="KW-1185">Reference proteome</keyword>
<evidence type="ECO:0000256" key="4">
    <source>
        <dbReference type="ARBA" id="ARBA00022840"/>
    </source>
</evidence>
<evidence type="ECO:0000256" key="6">
    <source>
        <dbReference type="ARBA" id="ARBA00023136"/>
    </source>
</evidence>
<feature type="transmembrane region" description="Helical" evidence="7">
    <location>
        <begin position="265"/>
        <end position="286"/>
    </location>
</feature>
<dbReference type="AlphaFoldDB" id="A0A1G7TED7"/>
<name>A0A1G7TED7_9LACT</name>
<dbReference type="GO" id="GO:0034040">
    <property type="term" value="F:ATPase-coupled lipid transmembrane transporter activity"/>
    <property type="evidence" value="ECO:0007669"/>
    <property type="project" value="TreeGrafter"/>
</dbReference>